<dbReference type="RefSeq" id="WP_264506643.1">
    <property type="nucleotide sequence ID" value="NZ_JAPDFL010000001.1"/>
</dbReference>
<dbReference type="PANTHER" id="PTHR35011">
    <property type="entry name" value="2,3-DIKETO-L-GULONATE TRAP TRANSPORTER SMALL PERMEASE PROTEIN YIAM"/>
    <property type="match status" value="1"/>
</dbReference>
<comment type="subcellular location">
    <subcellularLocation>
        <location evidence="1 9">Cell inner membrane</location>
        <topology evidence="1 9">Multi-pass membrane protein</topology>
    </subcellularLocation>
</comment>
<dbReference type="Pfam" id="PF04290">
    <property type="entry name" value="DctQ"/>
    <property type="match status" value="1"/>
</dbReference>
<evidence type="ECO:0000259" key="10">
    <source>
        <dbReference type="Pfam" id="PF04290"/>
    </source>
</evidence>
<proteinExistence type="inferred from homology"/>
<accession>A0ABT3H1V4</accession>
<evidence type="ECO:0000256" key="1">
    <source>
        <dbReference type="ARBA" id="ARBA00004429"/>
    </source>
</evidence>
<evidence type="ECO:0000256" key="6">
    <source>
        <dbReference type="ARBA" id="ARBA00022989"/>
    </source>
</evidence>
<evidence type="ECO:0000313" key="11">
    <source>
        <dbReference type="EMBL" id="MCW1933767.1"/>
    </source>
</evidence>
<feature type="domain" description="Tripartite ATP-independent periplasmic transporters DctQ component" evidence="10">
    <location>
        <begin position="23"/>
        <end position="154"/>
    </location>
</feature>
<comment type="subunit">
    <text evidence="9">The complex comprises the extracytoplasmic solute receptor protein and the two transmembrane proteins.</text>
</comment>
<evidence type="ECO:0000256" key="9">
    <source>
        <dbReference type="RuleBase" id="RU369079"/>
    </source>
</evidence>
<keyword evidence="2 9" id="KW-0813">Transport</keyword>
<keyword evidence="4 9" id="KW-0997">Cell inner membrane</keyword>
<dbReference type="InterPro" id="IPR007387">
    <property type="entry name" value="TRAP_DctQ"/>
</dbReference>
<evidence type="ECO:0000313" key="12">
    <source>
        <dbReference type="Proteomes" id="UP001208938"/>
    </source>
</evidence>
<evidence type="ECO:0000256" key="8">
    <source>
        <dbReference type="ARBA" id="ARBA00038436"/>
    </source>
</evidence>
<feature type="transmembrane region" description="Helical" evidence="9">
    <location>
        <begin position="126"/>
        <end position="154"/>
    </location>
</feature>
<dbReference type="PANTHER" id="PTHR35011:SF2">
    <property type="entry name" value="2,3-DIKETO-L-GULONATE TRAP TRANSPORTER SMALL PERMEASE PROTEIN YIAM"/>
    <property type="match status" value="1"/>
</dbReference>
<dbReference type="Proteomes" id="UP001208938">
    <property type="component" value="Unassembled WGS sequence"/>
</dbReference>
<feature type="transmembrane region" description="Helical" evidence="9">
    <location>
        <begin position="85"/>
        <end position="106"/>
    </location>
</feature>
<organism evidence="11 12">
    <name type="scientific">Pararhodobacter zhoushanensis</name>
    <dbReference type="NCBI Taxonomy" id="2479545"/>
    <lineage>
        <taxon>Bacteria</taxon>
        <taxon>Pseudomonadati</taxon>
        <taxon>Pseudomonadota</taxon>
        <taxon>Alphaproteobacteria</taxon>
        <taxon>Rhodobacterales</taxon>
        <taxon>Paracoccaceae</taxon>
        <taxon>Pararhodobacter</taxon>
    </lineage>
</organism>
<dbReference type="EMBL" id="JAPDFL010000001">
    <property type="protein sequence ID" value="MCW1933767.1"/>
    <property type="molecule type" value="Genomic_DNA"/>
</dbReference>
<gene>
    <name evidence="11" type="ORF">OKW52_16260</name>
</gene>
<keyword evidence="5 9" id="KW-0812">Transmembrane</keyword>
<comment type="function">
    <text evidence="9">Part of the tripartite ATP-independent periplasmic (TRAP) transport system.</text>
</comment>
<keyword evidence="3" id="KW-1003">Cell membrane</keyword>
<protein>
    <recommendedName>
        <fullName evidence="9">TRAP transporter small permease protein</fullName>
    </recommendedName>
</protein>
<comment type="caution">
    <text evidence="11">The sequence shown here is derived from an EMBL/GenBank/DDBJ whole genome shotgun (WGS) entry which is preliminary data.</text>
</comment>
<evidence type="ECO:0000256" key="7">
    <source>
        <dbReference type="ARBA" id="ARBA00023136"/>
    </source>
</evidence>
<name>A0ABT3H1V4_9RHOB</name>
<feature type="transmembrane region" description="Helical" evidence="9">
    <location>
        <begin position="43"/>
        <end position="64"/>
    </location>
</feature>
<keyword evidence="6 9" id="KW-1133">Transmembrane helix</keyword>
<keyword evidence="12" id="KW-1185">Reference proteome</keyword>
<dbReference type="InterPro" id="IPR055348">
    <property type="entry name" value="DctQ"/>
</dbReference>
<sequence length="168" mass="18689">MKRSWRWVEVFLEMVISLCLVAMTALTVIDVAGRYFFGMPLQGAFEISELLMGMTVFASLPLATRSESHLTIGLFTDQLYGRTRQIHRITIQIISFLALAFIGWRMGIQTSIFYHSQIATGSLRLALWPIAAVMSALGWLSALVALVLVIRALAGRDLDTKPARGTLE</sequence>
<keyword evidence="7 9" id="KW-0472">Membrane</keyword>
<evidence type="ECO:0000256" key="5">
    <source>
        <dbReference type="ARBA" id="ARBA00022692"/>
    </source>
</evidence>
<comment type="similarity">
    <text evidence="8 9">Belongs to the TRAP transporter small permease family.</text>
</comment>
<evidence type="ECO:0000256" key="3">
    <source>
        <dbReference type="ARBA" id="ARBA00022475"/>
    </source>
</evidence>
<feature type="transmembrane region" description="Helical" evidence="9">
    <location>
        <begin position="12"/>
        <end position="37"/>
    </location>
</feature>
<evidence type="ECO:0000256" key="4">
    <source>
        <dbReference type="ARBA" id="ARBA00022519"/>
    </source>
</evidence>
<evidence type="ECO:0000256" key="2">
    <source>
        <dbReference type="ARBA" id="ARBA00022448"/>
    </source>
</evidence>
<reference evidence="11 12" key="1">
    <citation type="submission" date="2022-10" db="EMBL/GenBank/DDBJ databases">
        <title>Pararhodobacter sp. nov., isolated from marine algae.</title>
        <authorList>
            <person name="Choi B.J."/>
            <person name="Kim J.M."/>
            <person name="Lee J.K."/>
            <person name="Choi D.G."/>
            <person name="Jeon C.O."/>
        </authorList>
    </citation>
    <scope>NUCLEOTIDE SEQUENCE [LARGE SCALE GENOMIC DNA]</scope>
    <source>
        <strain evidence="11 12">ZQ420</strain>
    </source>
</reference>